<keyword evidence="8" id="KW-1185">Reference proteome</keyword>
<sequence length="182" mass="20411">MGGGGAEGVWRADGNGGHVNADLEASLMTSTDYTSFDFDIELSESQAAEVAVMLEQLHYTTDSQSMSTSPSLSNAASTFTTSMSDESTSQETATPKERHPPQQSRCSKCTTATKQHKRYHDKRFECPKLDCNMRFSLRLDLKRHLETVKHGGKRTFPCQWCVKRFTRKDNYQRHLKDIHGGG</sequence>
<protein>
    <recommendedName>
        <fullName evidence="6">C2H2-type domain-containing protein</fullName>
    </recommendedName>
</protein>
<keyword evidence="2 4" id="KW-0863">Zinc-finger</keyword>
<keyword evidence="1" id="KW-0479">Metal-binding</keyword>
<dbReference type="EMBL" id="JAULSY010000265">
    <property type="protein sequence ID" value="KAK0653582.1"/>
    <property type="molecule type" value="Genomic_DNA"/>
</dbReference>
<dbReference type="Gene3D" id="3.30.160.60">
    <property type="entry name" value="Classic Zinc Finger"/>
    <property type="match status" value="1"/>
</dbReference>
<dbReference type="Pfam" id="PF00096">
    <property type="entry name" value="zf-C2H2"/>
    <property type="match status" value="1"/>
</dbReference>
<dbReference type="InterPro" id="IPR036236">
    <property type="entry name" value="Znf_C2H2_sf"/>
</dbReference>
<comment type="caution">
    <text evidence="7">The sequence shown here is derived from an EMBL/GenBank/DDBJ whole genome shotgun (WGS) entry which is preliminary data.</text>
</comment>
<keyword evidence="3" id="KW-0862">Zinc</keyword>
<evidence type="ECO:0000256" key="4">
    <source>
        <dbReference type="PROSITE-ProRule" id="PRU00042"/>
    </source>
</evidence>
<dbReference type="SMART" id="SM00355">
    <property type="entry name" value="ZnF_C2H2"/>
    <property type="match status" value="2"/>
</dbReference>
<evidence type="ECO:0000256" key="2">
    <source>
        <dbReference type="ARBA" id="ARBA00022771"/>
    </source>
</evidence>
<dbReference type="AlphaFoldDB" id="A0AA39YJ48"/>
<feature type="region of interest" description="Disordered" evidence="5">
    <location>
        <begin position="61"/>
        <end position="112"/>
    </location>
</feature>
<name>A0AA39YJ48_9PEZI</name>
<gene>
    <name evidence="7" type="ORF">QBC41DRAFT_332445</name>
</gene>
<feature type="compositionally biased region" description="Polar residues" evidence="5">
    <location>
        <begin position="101"/>
        <end position="112"/>
    </location>
</feature>
<evidence type="ECO:0000256" key="3">
    <source>
        <dbReference type="ARBA" id="ARBA00022833"/>
    </source>
</evidence>
<evidence type="ECO:0000313" key="7">
    <source>
        <dbReference type="EMBL" id="KAK0653582.1"/>
    </source>
</evidence>
<proteinExistence type="predicted"/>
<evidence type="ECO:0000256" key="5">
    <source>
        <dbReference type="SAM" id="MobiDB-lite"/>
    </source>
</evidence>
<evidence type="ECO:0000256" key="1">
    <source>
        <dbReference type="ARBA" id="ARBA00022723"/>
    </source>
</evidence>
<organism evidence="7 8">
    <name type="scientific">Cercophora samala</name>
    <dbReference type="NCBI Taxonomy" id="330535"/>
    <lineage>
        <taxon>Eukaryota</taxon>
        <taxon>Fungi</taxon>
        <taxon>Dikarya</taxon>
        <taxon>Ascomycota</taxon>
        <taxon>Pezizomycotina</taxon>
        <taxon>Sordariomycetes</taxon>
        <taxon>Sordariomycetidae</taxon>
        <taxon>Sordariales</taxon>
        <taxon>Lasiosphaeriaceae</taxon>
        <taxon>Cercophora</taxon>
    </lineage>
</organism>
<accession>A0AA39YJ48</accession>
<dbReference type="PROSITE" id="PS00028">
    <property type="entry name" value="ZINC_FINGER_C2H2_1"/>
    <property type="match status" value="2"/>
</dbReference>
<dbReference type="GO" id="GO:0008270">
    <property type="term" value="F:zinc ion binding"/>
    <property type="evidence" value="ECO:0007669"/>
    <property type="project" value="UniProtKB-KW"/>
</dbReference>
<feature type="non-terminal residue" evidence="7">
    <location>
        <position position="1"/>
    </location>
</feature>
<dbReference type="SUPFAM" id="SSF57667">
    <property type="entry name" value="beta-beta-alpha zinc fingers"/>
    <property type="match status" value="1"/>
</dbReference>
<feature type="domain" description="C2H2-type" evidence="6">
    <location>
        <begin position="156"/>
        <end position="182"/>
    </location>
</feature>
<dbReference type="InterPro" id="IPR013087">
    <property type="entry name" value="Znf_C2H2_type"/>
</dbReference>
<dbReference type="PANTHER" id="PTHR23235">
    <property type="entry name" value="KRUEPPEL-LIKE TRANSCRIPTION FACTOR"/>
    <property type="match status" value="1"/>
</dbReference>
<evidence type="ECO:0000313" key="8">
    <source>
        <dbReference type="Proteomes" id="UP001174997"/>
    </source>
</evidence>
<dbReference type="PROSITE" id="PS50157">
    <property type="entry name" value="ZINC_FINGER_C2H2_2"/>
    <property type="match status" value="2"/>
</dbReference>
<feature type="compositionally biased region" description="Polar residues" evidence="5">
    <location>
        <begin position="61"/>
        <end position="93"/>
    </location>
</feature>
<reference evidence="7" key="1">
    <citation type="submission" date="2023-06" db="EMBL/GenBank/DDBJ databases">
        <title>Genome-scale phylogeny and comparative genomics of the fungal order Sordariales.</title>
        <authorList>
            <consortium name="Lawrence Berkeley National Laboratory"/>
            <person name="Hensen N."/>
            <person name="Bonometti L."/>
            <person name="Westerberg I."/>
            <person name="Brannstrom I.O."/>
            <person name="Guillou S."/>
            <person name="Cros-Aarteil S."/>
            <person name="Calhoun S."/>
            <person name="Haridas S."/>
            <person name="Kuo A."/>
            <person name="Mondo S."/>
            <person name="Pangilinan J."/>
            <person name="Riley R."/>
            <person name="Labutti K."/>
            <person name="Andreopoulos B."/>
            <person name="Lipzen A."/>
            <person name="Chen C."/>
            <person name="Yanf M."/>
            <person name="Daum C."/>
            <person name="Ng V."/>
            <person name="Clum A."/>
            <person name="Steindorff A."/>
            <person name="Ohm R."/>
            <person name="Martin F."/>
            <person name="Silar P."/>
            <person name="Natvig D."/>
            <person name="Lalanne C."/>
            <person name="Gautier V."/>
            <person name="Ament-Velasquez S.L."/>
            <person name="Kruys A."/>
            <person name="Hutchinson M.I."/>
            <person name="Powell A.J."/>
            <person name="Barry K."/>
            <person name="Miller A.N."/>
            <person name="Grigoriev I.V."/>
            <person name="Debuchy R."/>
            <person name="Gladieux P."/>
            <person name="Thoren M.H."/>
            <person name="Johannesson H."/>
        </authorList>
    </citation>
    <scope>NUCLEOTIDE SEQUENCE</scope>
    <source>
        <strain evidence="7">CBS 307.81</strain>
    </source>
</reference>
<feature type="domain" description="C2H2-type" evidence="6">
    <location>
        <begin position="124"/>
        <end position="155"/>
    </location>
</feature>
<evidence type="ECO:0000259" key="6">
    <source>
        <dbReference type="PROSITE" id="PS50157"/>
    </source>
</evidence>
<dbReference type="Proteomes" id="UP001174997">
    <property type="component" value="Unassembled WGS sequence"/>
</dbReference>